<dbReference type="GO" id="GO:0047324">
    <property type="term" value="F:phosphoenolpyruvate-glycerone phosphotransferase activity"/>
    <property type="evidence" value="ECO:0007669"/>
    <property type="project" value="UniProtKB-EC"/>
</dbReference>
<feature type="domain" description="PTS EIIA type-4" evidence="12">
    <location>
        <begin position="3"/>
        <end position="143"/>
    </location>
</feature>
<dbReference type="InterPro" id="IPR040442">
    <property type="entry name" value="Pyrv_kinase-like_dom_sf"/>
</dbReference>
<evidence type="ECO:0000259" key="13">
    <source>
        <dbReference type="PROSITE" id="PS51350"/>
    </source>
</evidence>
<dbReference type="AlphaFoldDB" id="A0A2I1DHZ6"/>
<comment type="subunit">
    <text evidence="10">Homodimer. The dihydroxyacetone kinase complex is composed of a homodimer of DhaM, a homodimer of DhaK and the subunit DhaL.</text>
</comment>
<evidence type="ECO:0000256" key="10">
    <source>
        <dbReference type="ARBA" id="ARBA00046577"/>
    </source>
</evidence>
<dbReference type="InterPro" id="IPR008731">
    <property type="entry name" value="PTS_EIN"/>
</dbReference>
<dbReference type="SUPFAM" id="SSF51621">
    <property type="entry name" value="Phosphoenolpyruvate/pyruvate domain"/>
    <property type="match status" value="1"/>
</dbReference>
<dbReference type="EC" id="2.7.1.121" evidence="5"/>
<sequence>MSNVGIVLVSHSRDLAEATATLLRQVTGADLRLALAAGSGEEGAELGTDVLAIQAAIEALDSPAGTLILMDMGSALLSTEMALDLLTDSLRERVQLSSGPFVEGAMAAALAASSGAPLSAVRQEAENGLGMKQQQLASDRNSTEQPPPQEHPAIPELQRRLRLSDPAGLHLRPAAALAKLALARATPSRIRAARHPEQAASATSLTAMLGLDLRQGDELIMETSGADAAAFFDAAAQILATPSAQKPADQIVPRVPSRPGGAVAGFAQGPLLIPKALLARVPETHDPDSTKSLQQFQVALEQVQQQLSEHPIVAAQALLLQDPVLLEKTRKRIQEDHLKAAPAWAQVIAEAAARMDTLSDPIVRARAADLRDLGQRVLQALGIAVESAISPGSPAILLVDELLPSVALHLDPRQVLGVIDRHGSAHSHAAILLRGAGIPYIINADNPALSSARSVAMDGSSGEFWLDPDPVTLKKLLEHDATRYTLPEQGNYGQISLSDDSHLELWANVASAAEAETARRLGATGIGLLRTEFFFLDQQTLPDEENQTRALNQVMAPMQGRPIIVRALDAGADKPLGFMPLGDEANPALGRRGLRALLAFPDIFALQLRAMLRAGRNHQLSIMLPMVTNPEELRKARGILEQAHYTLEAAGQAHRWPVPLGIMAEVPAVALCMDGFNGLADFVSIGSNDLTQYTLASDRSNALLDPLGNAAHPAVLELCRKIVRDSQVPVSICGEAAGEPEIAPLLVDCGLRRLSMAPRRLPEIFTLLSQRSSHPQA</sequence>
<dbReference type="PRINTS" id="PR01736">
    <property type="entry name" value="PHPHTRNFRASE"/>
</dbReference>
<dbReference type="Gene3D" id="3.20.20.60">
    <property type="entry name" value="Phosphoenolpyruvate-binding domains"/>
    <property type="match status" value="1"/>
</dbReference>
<dbReference type="Gene3D" id="3.40.50.510">
    <property type="entry name" value="Phosphotransferase system, mannose-type IIA component"/>
    <property type="match status" value="1"/>
</dbReference>
<keyword evidence="8" id="KW-0418">Kinase</keyword>
<proteinExistence type="inferred from homology"/>
<dbReference type="InParanoid" id="A0A2I1DHZ6"/>
<evidence type="ECO:0000259" key="12">
    <source>
        <dbReference type="PROSITE" id="PS51096"/>
    </source>
</evidence>
<dbReference type="SUPFAM" id="SSF55594">
    <property type="entry name" value="HPr-like"/>
    <property type="match status" value="1"/>
</dbReference>
<evidence type="ECO:0000256" key="4">
    <source>
        <dbReference type="ARBA" id="ARBA00007837"/>
    </source>
</evidence>
<evidence type="ECO:0000256" key="3">
    <source>
        <dbReference type="ARBA" id="ARBA00002788"/>
    </source>
</evidence>
<evidence type="ECO:0000256" key="7">
    <source>
        <dbReference type="ARBA" id="ARBA00022723"/>
    </source>
</evidence>
<comment type="function">
    <text evidence="3">Component of the dihydroxyacetone kinase complex, which is responsible for the phosphoenolpyruvate (PEP)-dependent phosphorylation of dihydroxyacetone. DhaM serves as the phosphoryl donor. Is phosphorylated by phosphoenolpyruvate in an EI- and HPr-dependent reaction, and a phosphorelay system on histidine residues finally leads to phosphoryl transfer to DhaL and dihydroxyacetone.</text>
</comment>
<evidence type="ECO:0000256" key="5">
    <source>
        <dbReference type="ARBA" id="ARBA00012095"/>
    </source>
</evidence>
<dbReference type="InterPro" id="IPR008279">
    <property type="entry name" value="PEP-util_enz_mobile_dom"/>
</dbReference>
<dbReference type="SUPFAM" id="SSF47831">
    <property type="entry name" value="Enzyme I of the PEP:sugar phosphotransferase system HPr-binding (sub)domain"/>
    <property type="match status" value="1"/>
</dbReference>
<evidence type="ECO:0000256" key="1">
    <source>
        <dbReference type="ARBA" id="ARBA00001113"/>
    </source>
</evidence>
<feature type="domain" description="HPr" evidence="13">
    <location>
        <begin position="156"/>
        <end position="247"/>
    </location>
</feature>
<dbReference type="GO" id="GO:0046872">
    <property type="term" value="F:metal ion binding"/>
    <property type="evidence" value="ECO:0007669"/>
    <property type="project" value="UniProtKB-KW"/>
</dbReference>
<comment type="catalytic activity">
    <reaction evidence="1">
        <text>dihydroxyacetone + phosphoenolpyruvate = dihydroxyacetone phosphate + pyruvate</text>
        <dbReference type="Rhea" id="RHEA:18381"/>
        <dbReference type="ChEBI" id="CHEBI:15361"/>
        <dbReference type="ChEBI" id="CHEBI:16016"/>
        <dbReference type="ChEBI" id="CHEBI:57642"/>
        <dbReference type="ChEBI" id="CHEBI:58702"/>
        <dbReference type="EC" id="2.7.1.121"/>
    </reaction>
</comment>
<evidence type="ECO:0000256" key="11">
    <source>
        <dbReference type="SAM" id="MobiDB-lite"/>
    </source>
</evidence>
<keyword evidence="15" id="KW-1185">Reference proteome</keyword>
<dbReference type="EMBL" id="MXAV01000056">
    <property type="protein sequence ID" value="PKY09496.1"/>
    <property type="molecule type" value="Genomic_DNA"/>
</dbReference>
<dbReference type="InterPro" id="IPR000121">
    <property type="entry name" value="PEP_util_C"/>
</dbReference>
<dbReference type="Gene3D" id="1.10.274.10">
    <property type="entry name" value="PtsI, HPr-binding domain"/>
    <property type="match status" value="1"/>
</dbReference>
<evidence type="ECO:0000256" key="2">
    <source>
        <dbReference type="ARBA" id="ARBA00001946"/>
    </source>
</evidence>
<name>A0A2I1DHZ6_9PROT</name>
<dbReference type="Pfam" id="PF02896">
    <property type="entry name" value="PEP-utilizers_C"/>
    <property type="match status" value="1"/>
</dbReference>
<dbReference type="InterPro" id="IPR012844">
    <property type="entry name" value="DhaM_N"/>
</dbReference>
<dbReference type="SUPFAM" id="SSF53062">
    <property type="entry name" value="PTS system fructose IIA component-like"/>
    <property type="match status" value="1"/>
</dbReference>
<gene>
    <name evidence="14" type="ORF">B1757_14140</name>
</gene>
<evidence type="ECO:0000313" key="14">
    <source>
        <dbReference type="EMBL" id="PKY09496.1"/>
    </source>
</evidence>
<evidence type="ECO:0000256" key="9">
    <source>
        <dbReference type="ARBA" id="ARBA00022842"/>
    </source>
</evidence>
<comment type="caution">
    <text evidence="14">The sequence shown here is derived from an EMBL/GenBank/DDBJ whole genome shotgun (WGS) entry which is preliminary data.</text>
</comment>
<keyword evidence="9" id="KW-0460">Magnesium</keyword>
<dbReference type="SUPFAM" id="SSF52009">
    <property type="entry name" value="Phosphohistidine domain"/>
    <property type="match status" value="1"/>
</dbReference>
<evidence type="ECO:0000256" key="8">
    <source>
        <dbReference type="ARBA" id="ARBA00022777"/>
    </source>
</evidence>
<dbReference type="RefSeq" id="WP_101538944.1">
    <property type="nucleotide sequence ID" value="NZ_MXAV01000056.1"/>
</dbReference>
<dbReference type="InterPro" id="IPR000032">
    <property type="entry name" value="HPr-like"/>
</dbReference>
<organism evidence="14 15">
    <name type="scientific">Acidithiobacillus marinus</name>
    <dbReference type="NCBI Taxonomy" id="187490"/>
    <lineage>
        <taxon>Bacteria</taxon>
        <taxon>Pseudomonadati</taxon>
        <taxon>Pseudomonadota</taxon>
        <taxon>Acidithiobacillia</taxon>
        <taxon>Acidithiobacillales</taxon>
        <taxon>Acidithiobacillaceae</taxon>
        <taxon>Acidithiobacillus</taxon>
    </lineage>
</organism>
<dbReference type="Pfam" id="PF00381">
    <property type="entry name" value="PTS-HPr"/>
    <property type="match status" value="1"/>
</dbReference>
<dbReference type="InterPro" id="IPR015813">
    <property type="entry name" value="Pyrv/PenolPyrv_kinase-like_dom"/>
</dbReference>
<dbReference type="InterPro" id="IPR036618">
    <property type="entry name" value="PtsI_HPr-bd_sf"/>
</dbReference>
<dbReference type="InterPro" id="IPR036637">
    <property type="entry name" value="Phosphohistidine_dom_sf"/>
</dbReference>
<dbReference type="Pfam" id="PF03610">
    <property type="entry name" value="EIIA-man"/>
    <property type="match status" value="1"/>
</dbReference>
<reference evidence="14 15" key="1">
    <citation type="submission" date="2017-03" db="EMBL/GenBank/DDBJ databases">
        <title>Draft genime sequence of the acidophilic sulfur-oxidizing bacterium Acidithiobacillus sp. SH, isolated from seawater.</title>
        <authorList>
            <person name="Sharmin S."/>
            <person name="Tokuhisa M."/>
            <person name="Kanao T."/>
            <person name="Kamimura K."/>
        </authorList>
    </citation>
    <scope>NUCLEOTIDE SEQUENCE [LARGE SCALE GENOMIC DNA]</scope>
    <source>
        <strain evidence="14 15">SH</strain>
    </source>
</reference>
<dbReference type="InterPro" id="IPR050499">
    <property type="entry name" value="PEP-utilizing_PTS_enzyme"/>
</dbReference>
<dbReference type="PROSITE" id="PS51350">
    <property type="entry name" value="PTS_HPR_DOM"/>
    <property type="match status" value="1"/>
</dbReference>
<comment type="cofactor">
    <cofactor evidence="2">
        <name>Mg(2+)</name>
        <dbReference type="ChEBI" id="CHEBI:18420"/>
    </cofactor>
</comment>
<comment type="similarity">
    <text evidence="4">Belongs to the PEP-utilizing enzyme family.</text>
</comment>
<dbReference type="Pfam" id="PF00391">
    <property type="entry name" value="PEP-utilizers"/>
    <property type="match status" value="1"/>
</dbReference>
<dbReference type="PROSITE" id="PS00742">
    <property type="entry name" value="PEP_ENZYMES_2"/>
    <property type="match status" value="1"/>
</dbReference>
<dbReference type="PANTHER" id="PTHR46244:SF6">
    <property type="entry name" value="PHOSPHOENOLPYRUVATE-PROTEIN PHOSPHOTRANSFERASE"/>
    <property type="match status" value="1"/>
</dbReference>
<dbReference type="Gene3D" id="3.50.30.10">
    <property type="entry name" value="Phosphohistidine domain"/>
    <property type="match status" value="1"/>
</dbReference>
<feature type="region of interest" description="Disordered" evidence="11">
    <location>
        <begin position="125"/>
        <end position="156"/>
    </location>
</feature>
<dbReference type="NCBIfam" id="TIGR02364">
    <property type="entry name" value="dha_pts"/>
    <property type="match status" value="1"/>
</dbReference>
<dbReference type="InterPro" id="IPR004701">
    <property type="entry name" value="PTS_EIIA_man-typ"/>
</dbReference>
<keyword evidence="7" id="KW-0479">Metal-binding</keyword>
<feature type="compositionally biased region" description="Polar residues" evidence="11">
    <location>
        <begin position="132"/>
        <end position="144"/>
    </location>
</feature>
<dbReference type="InterPro" id="IPR023151">
    <property type="entry name" value="PEP_util_CS"/>
</dbReference>
<dbReference type="InterPro" id="IPR035895">
    <property type="entry name" value="HPr-like_sf"/>
</dbReference>
<dbReference type="Gene3D" id="3.30.1340.10">
    <property type="entry name" value="HPr-like"/>
    <property type="match status" value="1"/>
</dbReference>
<protein>
    <recommendedName>
        <fullName evidence="5">phosphoenolpyruvate--glycerone phosphotransferase</fullName>
        <ecNumber evidence="5">2.7.1.121</ecNumber>
    </recommendedName>
</protein>
<dbReference type="PROSITE" id="PS51096">
    <property type="entry name" value="PTS_EIIA_TYPE_4"/>
    <property type="match status" value="1"/>
</dbReference>
<dbReference type="PANTHER" id="PTHR46244">
    <property type="entry name" value="PHOSPHOENOLPYRUVATE-PROTEIN PHOSPHOTRANSFERASE"/>
    <property type="match status" value="1"/>
</dbReference>
<keyword evidence="6" id="KW-0808">Transferase</keyword>
<dbReference type="GO" id="GO:0009401">
    <property type="term" value="P:phosphoenolpyruvate-dependent sugar phosphotransferase system"/>
    <property type="evidence" value="ECO:0007669"/>
    <property type="project" value="InterPro"/>
</dbReference>
<accession>A0A2I1DHZ6</accession>
<dbReference type="Proteomes" id="UP000234329">
    <property type="component" value="Unassembled WGS sequence"/>
</dbReference>
<evidence type="ECO:0000256" key="6">
    <source>
        <dbReference type="ARBA" id="ARBA00022679"/>
    </source>
</evidence>
<dbReference type="GO" id="GO:0016020">
    <property type="term" value="C:membrane"/>
    <property type="evidence" value="ECO:0007669"/>
    <property type="project" value="InterPro"/>
</dbReference>
<dbReference type="OrthoDB" id="9765468at2"/>
<dbReference type="InterPro" id="IPR036662">
    <property type="entry name" value="PTS_EIIA_man-typ_sf"/>
</dbReference>
<evidence type="ECO:0000313" key="15">
    <source>
        <dbReference type="Proteomes" id="UP000234329"/>
    </source>
</evidence>
<dbReference type="Pfam" id="PF05524">
    <property type="entry name" value="PEP-utilisers_N"/>
    <property type="match status" value="1"/>
</dbReference>